<dbReference type="Pfam" id="PF00589">
    <property type="entry name" value="Phage_integrase"/>
    <property type="match status" value="1"/>
</dbReference>
<evidence type="ECO:0000313" key="3">
    <source>
        <dbReference type="EMBL" id="TSD08644.1"/>
    </source>
</evidence>
<dbReference type="Gene3D" id="1.10.443.10">
    <property type="entry name" value="Intergrase catalytic core"/>
    <property type="match status" value="1"/>
</dbReference>
<protein>
    <submittedName>
        <fullName evidence="3">Site-specific integrase</fullName>
    </submittedName>
</protein>
<keyword evidence="4" id="KW-1185">Reference proteome</keyword>
<feature type="domain" description="Tyr recombinase" evidence="2">
    <location>
        <begin position="10"/>
        <end position="197"/>
    </location>
</feature>
<dbReference type="InterPro" id="IPR013762">
    <property type="entry name" value="Integrase-like_cat_sf"/>
</dbReference>
<dbReference type="CDD" id="cd00397">
    <property type="entry name" value="DNA_BRE_C"/>
    <property type="match status" value="1"/>
</dbReference>
<dbReference type="EMBL" id="QMDX01000031">
    <property type="protein sequence ID" value="TSD08644.1"/>
    <property type="molecule type" value="Genomic_DNA"/>
</dbReference>
<dbReference type="SUPFAM" id="SSF56349">
    <property type="entry name" value="DNA breaking-rejoining enzymes"/>
    <property type="match status" value="1"/>
</dbReference>
<name>A0A554MU36_9EURY</name>
<dbReference type="RefSeq" id="WP_144263652.1">
    <property type="nucleotide sequence ID" value="NZ_QMDX01000031.1"/>
</dbReference>
<evidence type="ECO:0000313" key="4">
    <source>
        <dbReference type="Proteomes" id="UP000319894"/>
    </source>
</evidence>
<sequence>MVRVDDSGEITKCWLDTDEIGRLAEAAARTDWEREIAIQLMARCGLRASEVSYPGDAELRYSDDADGWLLEVRGKNTKGGDPTVRDAWMPEPVEANVRRFARERDRATGEAWVQASTSSVRRWVREAAAHVAEADPQADRWRQISSHDLRRSWATHHLVERQVDVRTMMAVGGWSDYSAIEPYLAEPTEARIGDAMRG</sequence>
<dbReference type="InterPro" id="IPR002104">
    <property type="entry name" value="Integrase_catalytic"/>
</dbReference>
<reference evidence="3 4" key="1">
    <citation type="submission" date="2018-06" db="EMBL/GenBank/DDBJ databases">
        <title>Natronomonas sp. F16-60 a new haloarchaeon isolated from a solar saltern of Isla Cristina, Huelva, Spain.</title>
        <authorList>
            <person name="Duran-Viseras A."/>
            <person name="Sanchez-Porro C."/>
            <person name="Ventosa A."/>
        </authorList>
    </citation>
    <scope>NUCLEOTIDE SEQUENCE [LARGE SCALE GENOMIC DNA]</scope>
    <source>
        <strain evidence="3 4">F16-60</strain>
    </source>
</reference>
<proteinExistence type="predicted"/>
<organism evidence="3 4">
    <name type="scientific">Haloglomus irregulare</name>
    <dbReference type="NCBI Taxonomy" id="2234134"/>
    <lineage>
        <taxon>Archaea</taxon>
        <taxon>Methanobacteriati</taxon>
        <taxon>Methanobacteriota</taxon>
        <taxon>Stenosarchaea group</taxon>
        <taxon>Halobacteria</taxon>
        <taxon>Halobacteriales</taxon>
        <taxon>Natronomonadaceae</taxon>
        <taxon>Haloglomus</taxon>
    </lineage>
</organism>
<dbReference type="InterPro" id="IPR011010">
    <property type="entry name" value="DNA_brk_join_enz"/>
</dbReference>
<dbReference type="Proteomes" id="UP000319894">
    <property type="component" value="Unassembled WGS sequence"/>
</dbReference>
<dbReference type="AlphaFoldDB" id="A0A554MU36"/>
<gene>
    <name evidence="3" type="ORF">DP107_18890</name>
</gene>
<dbReference type="InParanoid" id="A0A554MU36"/>
<dbReference type="OrthoDB" id="216982at2157"/>
<evidence type="ECO:0000259" key="2">
    <source>
        <dbReference type="PROSITE" id="PS51898"/>
    </source>
</evidence>
<keyword evidence="1" id="KW-0233">DNA recombination</keyword>
<dbReference type="PROSITE" id="PS51898">
    <property type="entry name" value="TYR_RECOMBINASE"/>
    <property type="match status" value="1"/>
</dbReference>
<dbReference type="GO" id="GO:0015074">
    <property type="term" value="P:DNA integration"/>
    <property type="evidence" value="ECO:0007669"/>
    <property type="project" value="InterPro"/>
</dbReference>
<dbReference type="GO" id="GO:0006310">
    <property type="term" value="P:DNA recombination"/>
    <property type="evidence" value="ECO:0007669"/>
    <property type="project" value="UniProtKB-KW"/>
</dbReference>
<accession>A0A554MU36</accession>
<comment type="caution">
    <text evidence="3">The sequence shown here is derived from an EMBL/GenBank/DDBJ whole genome shotgun (WGS) entry which is preliminary data.</text>
</comment>
<dbReference type="GO" id="GO:0003677">
    <property type="term" value="F:DNA binding"/>
    <property type="evidence" value="ECO:0007669"/>
    <property type="project" value="InterPro"/>
</dbReference>
<evidence type="ECO:0000256" key="1">
    <source>
        <dbReference type="ARBA" id="ARBA00023172"/>
    </source>
</evidence>